<dbReference type="Proteomes" id="UP000768646">
    <property type="component" value="Unassembled WGS sequence"/>
</dbReference>
<sequence>MDENNKFIGSSYENFSGYDSECFDDNKKEQKQMTEEEFMEQKKAWRPKIEDKYVLSKISTPIARPANKFSLAELKSAAEEQYYLRNYQLSLNYVNDILKPKDPNLETDCDLSGAEKKEMEYLRDMCLKKMSLS</sequence>
<proteinExistence type="predicted"/>
<accession>A0ACB7CC49</accession>
<evidence type="ECO:0000313" key="2">
    <source>
        <dbReference type="Proteomes" id="UP000768646"/>
    </source>
</evidence>
<dbReference type="EMBL" id="JABTEG010000007">
    <property type="protein sequence ID" value="KAG4304615.1"/>
    <property type="molecule type" value="Genomic_DNA"/>
</dbReference>
<organism evidence="1 2">
    <name type="scientific">Pneumocystis oryctolagi</name>
    <dbReference type="NCBI Taxonomy" id="42067"/>
    <lineage>
        <taxon>Eukaryota</taxon>
        <taxon>Fungi</taxon>
        <taxon>Dikarya</taxon>
        <taxon>Ascomycota</taxon>
        <taxon>Taphrinomycotina</taxon>
        <taxon>Pneumocystomycetes</taxon>
        <taxon>Pneumocystaceae</taxon>
        <taxon>Pneumocystis</taxon>
    </lineage>
</organism>
<keyword evidence="2" id="KW-1185">Reference proteome</keyword>
<evidence type="ECO:0000313" key="1">
    <source>
        <dbReference type="EMBL" id="KAG4304615.1"/>
    </source>
</evidence>
<reference evidence="1 2" key="1">
    <citation type="journal article" date="2021" name="Commun. Biol.">
        <title>Genomic insights into the host specific adaptation of the Pneumocystis genus.</title>
        <authorList>
            <person name="Cisse O.H."/>
            <person name="Ma L."/>
            <person name="Dekker J.P."/>
            <person name="Khil P.P."/>
            <person name="Youn J.-H."/>
            <person name="Brenchley J.M."/>
            <person name="Blair R."/>
            <person name="Pahar B."/>
            <person name="Chabe M."/>
            <person name="Van Rompay K.K.A."/>
            <person name="Keesler R."/>
            <person name="Sukura A."/>
            <person name="Hirsch V."/>
            <person name="Kutty G."/>
            <person name="Liu Y."/>
            <person name="Peng L."/>
            <person name="Chen J."/>
            <person name="Song J."/>
            <person name="Weissenbacher-Lang C."/>
            <person name="Xu J."/>
            <person name="Upham N.S."/>
            <person name="Stajich J.E."/>
            <person name="Cuomo C.A."/>
            <person name="Cushion M.T."/>
            <person name="Kovacs J.A."/>
        </authorList>
    </citation>
    <scope>NUCLEOTIDE SEQUENCE [LARGE SCALE GENOMIC DNA]</scope>
    <source>
        <strain evidence="1 2">RABM</strain>
    </source>
</reference>
<protein>
    <submittedName>
        <fullName evidence="1">Uncharacterized protein</fullName>
    </submittedName>
</protein>
<gene>
    <name evidence="1" type="ORF">PORY_002008</name>
</gene>
<comment type="caution">
    <text evidence="1">The sequence shown here is derived from an EMBL/GenBank/DDBJ whole genome shotgun (WGS) entry which is preliminary data.</text>
</comment>
<name>A0ACB7CC49_9ASCO</name>